<dbReference type="Proteomes" id="UP000823388">
    <property type="component" value="Chromosome 9K"/>
</dbReference>
<feature type="compositionally biased region" description="Polar residues" evidence="1">
    <location>
        <begin position="14"/>
        <end position="23"/>
    </location>
</feature>
<accession>A0A8T0NUS1</accession>
<proteinExistence type="predicted"/>
<keyword evidence="3" id="KW-1185">Reference proteome</keyword>
<reference evidence="2" key="1">
    <citation type="submission" date="2020-05" db="EMBL/GenBank/DDBJ databases">
        <title>WGS assembly of Panicum virgatum.</title>
        <authorList>
            <person name="Lovell J.T."/>
            <person name="Jenkins J."/>
            <person name="Shu S."/>
            <person name="Juenger T.E."/>
            <person name="Schmutz J."/>
        </authorList>
    </citation>
    <scope>NUCLEOTIDE SEQUENCE</scope>
    <source>
        <strain evidence="2">AP13</strain>
    </source>
</reference>
<name>A0A8T0NUS1_PANVG</name>
<comment type="caution">
    <text evidence="2">The sequence shown here is derived from an EMBL/GenBank/DDBJ whole genome shotgun (WGS) entry which is preliminary data.</text>
</comment>
<dbReference type="AlphaFoldDB" id="A0A8T0NUS1"/>
<organism evidence="2 3">
    <name type="scientific">Panicum virgatum</name>
    <name type="common">Blackwell switchgrass</name>
    <dbReference type="NCBI Taxonomy" id="38727"/>
    <lineage>
        <taxon>Eukaryota</taxon>
        <taxon>Viridiplantae</taxon>
        <taxon>Streptophyta</taxon>
        <taxon>Embryophyta</taxon>
        <taxon>Tracheophyta</taxon>
        <taxon>Spermatophyta</taxon>
        <taxon>Magnoliopsida</taxon>
        <taxon>Liliopsida</taxon>
        <taxon>Poales</taxon>
        <taxon>Poaceae</taxon>
        <taxon>PACMAD clade</taxon>
        <taxon>Panicoideae</taxon>
        <taxon>Panicodae</taxon>
        <taxon>Paniceae</taxon>
        <taxon>Panicinae</taxon>
        <taxon>Panicum</taxon>
        <taxon>Panicum sect. Hiantes</taxon>
    </lineage>
</organism>
<sequence>MIQRAAAINGDSVRGTNHWSSRAQPLGKTARRSPEARAARIPSAGSRGWCCARHDARANFSRNPLLPPAGPEAQSLPRGLSLLGMPFSEAACALREGNYAPASRKDSSLALRPTPTAYLSIPSVKRVIRLAACQPQCTTNWRGRRVRSASSHRATRRSTIQHGVVPCVVGACAWRRPRRERGALGARTGCLCLVT</sequence>
<evidence type="ECO:0000313" key="2">
    <source>
        <dbReference type="EMBL" id="KAG2553357.1"/>
    </source>
</evidence>
<evidence type="ECO:0000313" key="3">
    <source>
        <dbReference type="Proteomes" id="UP000823388"/>
    </source>
</evidence>
<evidence type="ECO:0000256" key="1">
    <source>
        <dbReference type="SAM" id="MobiDB-lite"/>
    </source>
</evidence>
<protein>
    <submittedName>
        <fullName evidence="2">Uncharacterized protein</fullName>
    </submittedName>
</protein>
<feature type="region of interest" description="Disordered" evidence="1">
    <location>
        <begin position="1"/>
        <end position="41"/>
    </location>
</feature>
<gene>
    <name evidence="2" type="ORF">PVAP13_9KG526800</name>
</gene>
<dbReference type="EMBL" id="CM029053">
    <property type="protein sequence ID" value="KAG2553357.1"/>
    <property type="molecule type" value="Genomic_DNA"/>
</dbReference>